<reference evidence="1" key="1">
    <citation type="submission" date="2023-05" db="EMBL/GenBank/DDBJ databases">
        <authorList>
            <person name="Huff M."/>
        </authorList>
    </citation>
    <scope>NUCLEOTIDE SEQUENCE</scope>
</reference>
<accession>A0AAD1ZXV0</accession>
<name>A0AAD1ZXV0_9LAMI</name>
<dbReference type="AlphaFoldDB" id="A0AAD1ZXV0"/>
<protein>
    <submittedName>
        <fullName evidence="1">Uncharacterized protein</fullName>
    </submittedName>
</protein>
<evidence type="ECO:0000313" key="2">
    <source>
        <dbReference type="Proteomes" id="UP000834106"/>
    </source>
</evidence>
<evidence type="ECO:0000313" key="1">
    <source>
        <dbReference type="EMBL" id="CAI9775305.1"/>
    </source>
</evidence>
<dbReference type="Proteomes" id="UP000834106">
    <property type="component" value="Chromosome 13"/>
</dbReference>
<proteinExistence type="predicted"/>
<keyword evidence="2" id="KW-1185">Reference proteome</keyword>
<dbReference type="EMBL" id="OU503048">
    <property type="protein sequence ID" value="CAI9775305.1"/>
    <property type="molecule type" value="Genomic_DNA"/>
</dbReference>
<sequence length="135" mass="15843">MFPAIRLNGHIISILDKCNNLNHLKQLQSHVITLGHGQNHFYTFKLLRLGIEKLSITAYARLHEGITVLLSEEMPEGIRDKPFWNSIVAECMQNELFSKVIEFFRRMILRWGLRKGIGLIRWRWFIRFLLVGIVG</sequence>
<organism evidence="1 2">
    <name type="scientific">Fraxinus pennsylvanica</name>
    <dbReference type="NCBI Taxonomy" id="56036"/>
    <lineage>
        <taxon>Eukaryota</taxon>
        <taxon>Viridiplantae</taxon>
        <taxon>Streptophyta</taxon>
        <taxon>Embryophyta</taxon>
        <taxon>Tracheophyta</taxon>
        <taxon>Spermatophyta</taxon>
        <taxon>Magnoliopsida</taxon>
        <taxon>eudicotyledons</taxon>
        <taxon>Gunneridae</taxon>
        <taxon>Pentapetalae</taxon>
        <taxon>asterids</taxon>
        <taxon>lamiids</taxon>
        <taxon>Lamiales</taxon>
        <taxon>Oleaceae</taxon>
        <taxon>Oleeae</taxon>
        <taxon>Fraxinus</taxon>
    </lineage>
</organism>
<gene>
    <name evidence="1" type="ORF">FPE_LOCUS22735</name>
</gene>